<proteinExistence type="predicted"/>
<dbReference type="Proteomes" id="UP000224460">
    <property type="component" value="Unassembled WGS sequence"/>
</dbReference>
<keyword evidence="2" id="KW-1185">Reference proteome</keyword>
<evidence type="ECO:0000313" key="2">
    <source>
        <dbReference type="Proteomes" id="UP000224460"/>
    </source>
</evidence>
<name>A0AC61DEG3_9FIRM</name>
<protein>
    <submittedName>
        <fullName evidence="1">AraC family transcriptional regulator</fullName>
    </submittedName>
</protein>
<dbReference type="EMBL" id="PEDL01000005">
    <property type="protein sequence ID" value="PHV71032.1"/>
    <property type="molecule type" value="Genomic_DNA"/>
</dbReference>
<comment type="caution">
    <text evidence="1">The sequence shown here is derived from an EMBL/GenBank/DDBJ whole genome shotgun (WGS) entry which is preliminary data.</text>
</comment>
<evidence type="ECO:0000313" key="1">
    <source>
        <dbReference type="EMBL" id="PHV71032.1"/>
    </source>
</evidence>
<sequence>MTVEYIVNTLKVEVIAGKEGLSNEVSGGYTGDLLSFVMSHAKEKNIWLTIQGHINSVAVASLLGLSAIVLTEGVEADQEMLDKANEEGIPILKTLFNSFDFAVKLAQIEG</sequence>
<accession>A0AC61DEG3</accession>
<gene>
    <name evidence="1" type="ORF">CS063_06770</name>
</gene>
<organism evidence="1 2">
    <name type="scientific">Sporanaerobium hydrogeniformans</name>
    <dbReference type="NCBI Taxonomy" id="3072179"/>
    <lineage>
        <taxon>Bacteria</taxon>
        <taxon>Bacillati</taxon>
        <taxon>Bacillota</taxon>
        <taxon>Clostridia</taxon>
        <taxon>Lachnospirales</taxon>
        <taxon>Lachnospiraceae</taxon>
        <taxon>Sporanaerobium</taxon>
    </lineage>
</organism>
<reference evidence="1" key="1">
    <citation type="submission" date="2017-10" db="EMBL/GenBank/DDBJ databases">
        <title>Genome sequence of cellulolytic Lachnospiraceae bacterium XHS1971 isolated from hotspring sediment.</title>
        <authorList>
            <person name="Vasudevan G."/>
            <person name="Joshi A.J."/>
            <person name="Hivarkar S."/>
            <person name="Lanjekar V.B."/>
            <person name="Dhakephalkar P.K."/>
            <person name="Dagar S."/>
        </authorList>
    </citation>
    <scope>NUCLEOTIDE SEQUENCE</scope>
    <source>
        <strain evidence="1">XHS1971</strain>
    </source>
</reference>